<dbReference type="SMART" id="SM00382">
    <property type="entry name" value="AAA"/>
    <property type="match status" value="1"/>
</dbReference>
<dbReference type="PANTHER" id="PTHR43718">
    <property type="entry name" value="LON PROTEASE"/>
    <property type="match status" value="1"/>
</dbReference>
<protein>
    <recommendedName>
        <fullName evidence="2">AAA+ ATPase domain-containing protein</fullName>
    </recommendedName>
</protein>
<dbReference type="InterPro" id="IPR027065">
    <property type="entry name" value="Lon_Prtase"/>
</dbReference>
<dbReference type="Proteomes" id="UP001230253">
    <property type="component" value="Unassembled WGS sequence"/>
</dbReference>
<gene>
    <name evidence="3" type="ORF">J2R99_000064</name>
</gene>
<evidence type="ECO:0000256" key="1">
    <source>
        <dbReference type="SAM" id="MobiDB-lite"/>
    </source>
</evidence>
<proteinExistence type="predicted"/>
<dbReference type="InterPro" id="IPR003959">
    <property type="entry name" value="ATPase_AAA_core"/>
</dbReference>
<dbReference type="SUPFAM" id="SSF52540">
    <property type="entry name" value="P-loop containing nucleoside triphosphate hydrolases"/>
    <property type="match status" value="1"/>
</dbReference>
<dbReference type="RefSeq" id="WP_307152530.1">
    <property type="nucleotide sequence ID" value="NZ_JAUSUK010000001.1"/>
</dbReference>
<dbReference type="Pfam" id="PF00004">
    <property type="entry name" value="AAA"/>
    <property type="match status" value="1"/>
</dbReference>
<reference evidence="3 4" key="1">
    <citation type="submission" date="2023-07" db="EMBL/GenBank/DDBJ databases">
        <title>Genomic Encyclopedia of Type Strains, Phase IV (KMG-IV): sequencing the most valuable type-strain genomes for metagenomic binning, comparative biology and taxonomic classification.</title>
        <authorList>
            <person name="Goeker M."/>
        </authorList>
    </citation>
    <scope>NUCLEOTIDE SEQUENCE [LARGE SCALE GENOMIC DNA]</scope>
    <source>
        <strain evidence="3 4">DSM 11549</strain>
    </source>
</reference>
<feature type="region of interest" description="Disordered" evidence="1">
    <location>
        <begin position="1"/>
        <end position="45"/>
    </location>
</feature>
<accession>A0ABU0C3F5</accession>
<dbReference type="InterPro" id="IPR003593">
    <property type="entry name" value="AAA+_ATPase"/>
</dbReference>
<evidence type="ECO:0000259" key="2">
    <source>
        <dbReference type="SMART" id="SM00382"/>
    </source>
</evidence>
<keyword evidence="4" id="KW-1185">Reference proteome</keyword>
<dbReference type="InterPro" id="IPR027417">
    <property type="entry name" value="P-loop_NTPase"/>
</dbReference>
<comment type="caution">
    <text evidence="3">The sequence shown here is derived from an EMBL/GenBank/DDBJ whole genome shotgun (WGS) entry which is preliminary data.</text>
</comment>
<name>A0ABU0C3F5_9BRAD</name>
<dbReference type="EMBL" id="JAUSUK010000001">
    <property type="protein sequence ID" value="MDQ0324215.1"/>
    <property type="molecule type" value="Genomic_DNA"/>
</dbReference>
<organism evidence="3 4">
    <name type="scientific">Rhodopseudomonas julia</name>
    <dbReference type="NCBI Taxonomy" id="200617"/>
    <lineage>
        <taxon>Bacteria</taxon>
        <taxon>Pseudomonadati</taxon>
        <taxon>Pseudomonadota</taxon>
        <taxon>Alphaproteobacteria</taxon>
        <taxon>Hyphomicrobiales</taxon>
        <taxon>Nitrobacteraceae</taxon>
        <taxon>Rhodopseudomonas</taxon>
    </lineage>
</organism>
<evidence type="ECO:0000313" key="3">
    <source>
        <dbReference type="EMBL" id="MDQ0324215.1"/>
    </source>
</evidence>
<dbReference type="Gene3D" id="3.40.50.300">
    <property type="entry name" value="P-loop containing nucleotide triphosphate hydrolases"/>
    <property type="match status" value="1"/>
</dbReference>
<dbReference type="PANTHER" id="PTHR43718:SF2">
    <property type="entry name" value="LON PROTEASE HOMOLOG, MITOCHONDRIAL"/>
    <property type="match status" value="1"/>
</dbReference>
<feature type="domain" description="AAA+ ATPase" evidence="2">
    <location>
        <begin position="344"/>
        <end position="512"/>
    </location>
</feature>
<feature type="compositionally biased region" description="Basic and acidic residues" evidence="1">
    <location>
        <begin position="1"/>
        <end position="11"/>
    </location>
</feature>
<sequence>MSDDKKEKKSALSDFAGRPGSGGDDDPPSPVWPDPDPEGRERRERRWFRREKAAKERRHLPDLAELLLGMPFFGNDISADVQTWAERVYPLIPEDDRGNHQALREHLIILTVSASLDDLKEASEAFRRAGKLKRIDKAEAAMRLDYYLACVGDRHTPWRIAGEAISRAHDRKTPQDQALDYAVAAVGWLLHAGRYEPLSADRLARQPSRPRSSFRNDASDLGFDLLERILQERERRLYRRVEAHFKWLYEPERVGMSSPPDASEAGAGDLKPGDPGVVVFRTVGNTETSQRVGREFARLLNKRLRLARRPDLAAVSKALADEFPHAVEIISAILSELVPLDIVRLRPILLVGEPGAGKTRFAERLCDALSLPHETYSCGGVGDAAIGGTARRWMSAEPSLPVSLIRRFRHASPGIVLDEIEKVGTGRHNGNALDALLPMLEPLSAAHWHDPYIQAPVDLSHVVWIATANELRSLPPPLRDRFRVFRFPEPGPEHLIPLADRLMKDIIVERGLDRRWAIPLDGEELTALQAAWSGGSVRVLRRLVERLLTARDRWRAEEEVQ</sequence>
<evidence type="ECO:0000313" key="4">
    <source>
        <dbReference type="Proteomes" id="UP001230253"/>
    </source>
</evidence>